<proteinExistence type="predicted"/>
<keyword evidence="1" id="KW-0175">Coiled coil</keyword>
<evidence type="ECO:0000256" key="2">
    <source>
        <dbReference type="SAM" id="MobiDB-lite"/>
    </source>
</evidence>
<dbReference type="RefSeq" id="XP_037190598.1">
    <property type="nucleotide sequence ID" value="XM_037339032.1"/>
</dbReference>
<accession>A0A8H6EGV1</accession>
<organism evidence="3 4">
    <name type="scientific">Botrytis fragariae</name>
    <dbReference type="NCBI Taxonomy" id="1964551"/>
    <lineage>
        <taxon>Eukaryota</taxon>
        <taxon>Fungi</taxon>
        <taxon>Dikarya</taxon>
        <taxon>Ascomycota</taxon>
        <taxon>Pezizomycotina</taxon>
        <taxon>Leotiomycetes</taxon>
        <taxon>Helotiales</taxon>
        <taxon>Sclerotiniaceae</taxon>
        <taxon>Botrytis</taxon>
    </lineage>
</organism>
<sequence>MSTTQTTNSAPTSAQKKSADIKCVQTTKGWVCALCFPLGHPSRALERVMNLAELRTHAAGNHYASLGQDEWDNYGKSNHSLLSQLLLTSIIVKKSVYFEAQFRNQSSLGLNNGVMYAPPTIASQKTPTNKAGFLKRTYVKKAKPATAESAFDLMETMINFNPIANDDATNFASPATPPSKVGPSVDPYAYLQFDMAPQDDFEIVASPNTPSRKKTTTPKNPLRQRLSENPSFESAVSVHGLAKVQAAGNIGLQRYLDRQARGLPRTSNIPLQLAPTPRNGTMDLPLTAANYAAAGMPNIHVDKATRRTKKIDRRRQGSTSLDIADAAAVNTFQLTNTATTNTSLNIFGVPTAIFGQAPGAAYKSHAYKSIYADAPSQEQLPLPEISFPGLSFADQSLNNASLNDIREAFDFDAYMTDPNCTFGNDSTVENTAPQQNTDNFDDFFAWAGIPNQNVAPSNNTEKFDADFFSIANIANANSSEIDAMLGYDHSSSPQSNSNNFTIFKATSFEYGPAGVQALKDAEAIISARSSLSRASSTASASSSTVSSPCSTGSNNSSVTEASAPATKTLPGAVALNMVAVPLSIQELKAANKALTQELAFQKGLHQADVRRRKLEEKKAIQRRENEARIKKKTEARYQRLKDQRKANEVLTKQLADQKKTNDGLRQLLAQEKTSRKEDKERHNAEFKAQTELVVEANATISRLNSEIDMQKKKTRQKAQVVATTSTREAEAMRAPVMQKPTIDRRKLLAAKKPIASVQAPERLVSAYDQRRKTTHPSNVATAINSTRASNSRKRAAPEAPATYSTREHVIKKARITVAGDAPRKLVPDGKGGYHWSNKFDTSDKLVGEAKKEAEEEHNKQWLKIMNEHTDNKVPGNSLGIRGHLPDPKRFNDNGRF</sequence>
<protein>
    <submittedName>
        <fullName evidence="3">Uncharacterized protein</fullName>
    </submittedName>
</protein>
<dbReference type="Proteomes" id="UP000531561">
    <property type="component" value="Unassembled WGS sequence"/>
</dbReference>
<evidence type="ECO:0000256" key="1">
    <source>
        <dbReference type="SAM" id="Coils"/>
    </source>
</evidence>
<dbReference type="EMBL" id="JABFCT010000011">
    <property type="protein sequence ID" value="KAF5871651.1"/>
    <property type="molecule type" value="Genomic_DNA"/>
</dbReference>
<comment type="caution">
    <text evidence="3">The sequence shown here is derived from an EMBL/GenBank/DDBJ whole genome shotgun (WGS) entry which is preliminary data.</text>
</comment>
<gene>
    <name evidence="3" type="ORF">Bfra_008674</name>
</gene>
<keyword evidence="4" id="KW-1185">Reference proteome</keyword>
<evidence type="ECO:0000313" key="4">
    <source>
        <dbReference type="Proteomes" id="UP000531561"/>
    </source>
</evidence>
<name>A0A8H6EGV1_9HELO</name>
<feature type="coiled-coil region" evidence="1">
    <location>
        <begin position="584"/>
        <end position="667"/>
    </location>
</feature>
<feature type="compositionally biased region" description="Basic and acidic residues" evidence="2">
    <location>
        <begin position="883"/>
        <end position="896"/>
    </location>
</feature>
<feature type="compositionally biased region" description="Low complexity" evidence="2">
    <location>
        <begin position="536"/>
        <end position="557"/>
    </location>
</feature>
<dbReference type="GeneID" id="59262724"/>
<feature type="region of interest" description="Disordered" evidence="2">
    <location>
        <begin position="203"/>
        <end position="225"/>
    </location>
</feature>
<evidence type="ECO:0000313" key="3">
    <source>
        <dbReference type="EMBL" id="KAF5871651.1"/>
    </source>
</evidence>
<reference evidence="3 4" key="1">
    <citation type="journal article" date="2020" name="Phytopathology">
        <title>A high-quality genome resource of Botrytis fragariae, a new and rapidly spreading fungal pathogen causing strawberry gray mold in the U.S.A.</title>
        <authorList>
            <person name="Wu Y."/>
            <person name="Saski C.A."/>
            <person name="Schnabel G."/>
            <person name="Xiao S."/>
            <person name="Hu M."/>
        </authorList>
    </citation>
    <scope>NUCLEOTIDE SEQUENCE [LARGE SCALE GENOMIC DNA]</scope>
    <source>
        <strain evidence="3 4">BVB16</strain>
    </source>
</reference>
<feature type="region of interest" description="Disordered" evidence="2">
    <location>
        <begin position="867"/>
        <end position="896"/>
    </location>
</feature>
<dbReference type="OrthoDB" id="3553127at2759"/>
<feature type="region of interest" description="Disordered" evidence="2">
    <location>
        <begin position="536"/>
        <end position="562"/>
    </location>
</feature>
<dbReference type="AlphaFoldDB" id="A0A8H6EGV1"/>